<reference evidence="3" key="2">
    <citation type="submission" date="2013-12" db="EMBL/GenBank/DDBJ databases">
        <title>Evolution of pathogenesis and genome organization in the Tremellales.</title>
        <authorList>
            <person name="Cuomo C."/>
            <person name="Litvintseva A."/>
            <person name="Heitman J."/>
            <person name="Chen Y."/>
            <person name="Sun S."/>
            <person name="Springer D."/>
            <person name="Dromer F."/>
            <person name="Young S."/>
            <person name="Zeng Q."/>
            <person name="Chapman S."/>
            <person name="Gujja S."/>
            <person name="Saif S."/>
            <person name="Birren B."/>
        </authorList>
    </citation>
    <scope>NUCLEOTIDE SEQUENCE [LARGE SCALE GENOMIC DNA]</scope>
    <source>
        <strain evidence="3">BCC8398</strain>
    </source>
</reference>
<reference evidence="2 3" key="1">
    <citation type="submission" date="2013-07" db="EMBL/GenBank/DDBJ databases">
        <title>The Genome Sequence of Cryptococcus heveanensis BCC8398.</title>
        <authorList>
            <consortium name="The Broad Institute Genome Sequencing Platform"/>
            <person name="Cuomo C."/>
            <person name="Litvintseva A."/>
            <person name="Chen Y."/>
            <person name="Heitman J."/>
            <person name="Sun S."/>
            <person name="Springer D."/>
            <person name="Dromer F."/>
            <person name="Young S.K."/>
            <person name="Zeng Q."/>
            <person name="Gargeya S."/>
            <person name="Fitzgerald M."/>
            <person name="Abouelleil A."/>
            <person name="Alvarado L."/>
            <person name="Berlin A.M."/>
            <person name="Chapman S.B."/>
            <person name="Dewar J."/>
            <person name="Goldberg J."/>
            <person name="Griggs A."/>
            <person name="Gujja S."/>
            <person name="Hansen M."/>
            <person name="Howarth C."/>
            <person name="Imamovic A."/>
            <person name="Larimer J."/>
            <person name="McCowan C."/>
            <person name="Murphy C."/>
            <person name="Pearson M."/>
            <person name="Priest M."/>
            <person name="Roberts A."/>
            <person name="Saif S."/>
            <person name="Shea T."/>
            <person name="Sykes S."/>
            <person name="Wortman J."/>
            <person name="Nusbaum C."/>
            <person name="Birren B."/>
        </authorList>
    </citation>
    <scope>NUCLEOTIDE SEQUENCE [LARGE SCALE GENOMIC DNA]</scope>
    <source>
        <strain evidence="2 3">BCC8398</strain>
    </source>
</reference>
<proteinExistence type="predicted"/>
<feature type="compositionally biased region" description="Basic and acidic residues" evidence="1">
    <location>
        <begin position="365"/>
        <end position="385"/>
    </location>
</feature>
<feature type="compositionally biased region" description="Polar residues" evidence="1">
    <location>
        <begin position="622"/>
        <end position="637"/>
    </location>
</feature>
<dbReference type="OrthoDB" id="8625101at2759"/>
<organism evidence="2 3">
    <name type="scientific">Kwoniella heveanensis BCC8398</name>
    <dbReference type="NCBI Taxonomy" id="1296120"/>
    <lineage>
        <taxon>Eukaryota</taxon>
        <taxon>Fungi</taxon>
        <taxon>Dikarya</taxon>
        <taxon>Basidiomycota</taxon>
        <taxon>Agaricomycotina</taxon>
        <taxon>Tremellomycetes</taxon>
        <taxon>Tremellales</taxon>
        <taxon>Cryptococcaceae</taxon>
        <taxon>Kwoniella</taxon>
    </lineage>
</organism>
<feature type="compositionally biased region" description="Polar residues" evidence="1">
    <location>
        <begin position="517"/>
        <end position="528"/>
    </location>
</feature>
<evidence type="ECO:0000256" key="1">
    <source>
        <dbReference type="SAM" id="MobiDB-lite"/>
    </source>
</evidence>
<dbReference type="EMBL" id="KI669493">
    <property type="protein sequence ID" value="OCF37225.1"/>
    <property type="molecule type" value="Genomic_DNA"/>
</dbReference>
<accession>A0A1B9H1T3</accession>
<feature type="region of interest" description="Disordered" evidence="1">
    <location>
        <begin position="511"/>
        <end position="719"/>
    </location>
</feature>
<evidence type="ECO:0000313" key="3">
    <source>
        <dbReference type="Proteomes" id="UP000092666"/>
    </source>
</evidence>
<evidence type="ECO:0000313" key="2">
    <source>
        <dbReference type="EMBL" id="OCF37225.1"/>
    </source>
</evidence>
<keyword evidence="3" id="KW-1185">Reference proteome</keyword>
<protein>
    <recommendedName>
        <fullName evidence="4">DUF4210 domain-containing protein</fullName>
    </recommendedName>
</protein>
<feature type="compositionally biased region" description="Polar residues" evidence="1">
    <location>
        <begin position="562"/>
        <end position="571"/>
    </location>
</feature>
<name>A0A1B9H1T3_9TREE</name>
<feature type="compositionally biased region" description="Basic residues" evidence="1">
    <location>
        <begin position="612"/>
        <end position="621"/>
    </location>
</feature>
<feature type="compositionally biased region" description="Basic and acidic residues" evidence="1">
    <location>
        <begin position="707"/>
        <end position="719"/>
    </location>
</feature>
<feature type="compositionally biased region" description="Polar residues" evidence="1">
    <location>
        <begin position="689"/>
        <end position="705"/>
    </location>
</feature>
<feature type="compositionally biased region" description="Low complexity" evidence="1">
    <location>
        <begin position="397"/>
        <end position="407"/>
    </location>
</feature>
<evidence type="ECO:0008006" key="4">
    <source>
        <dbReference type="Google" id="ProtNLM"/>
    </source>
</evidence>
<feature type="compositionally biased region" description="Low complexity" evidence="1">
    <location>
        <begin position="643"/>
        <end position="672"/>
    </location>
</feature>
<dbReference type="STRING" id="1296120.A0A1B9H1T3"/>
<dbReference type="Proteomes" id="UP000092666">
    <property type="component" value="Unassembled WGS sequence"/>
</dbReference>
<gene>
    <name evidence="2" type="ORF">I316_01132</name>
</gene>
<feature type="region of interest" description="Disordered" evidence="1">
    <location>
        <begin position="365"/>
        <end position="407"/>
    </location>
</feature>
<dbReference type="AlphaFoldDB" id="A0A1B9H1T3"/>
<feature type="compositionally biased region" description="Basic and acidic residues" evidence="1">
    <location>
        <begin position="679"/>
        <end position="688"/>
    </location>
</feature>
<sequence length="732" mass="78604">MSHAHPARQSTEPFTLHLTAVGKGKSCSSELRRPEPLEIAFGATYHDLVMDNNGSASGGRGGPRSSPWVGNIDIEKHFIDSFSTTLIGSHNEDSRHLNLPTSNSSPISFGKITPIPATASSAPLIRPAPLPTYNNSIGHSLTHVSLPRTSAPPEIPGYKVAPVGQLQILIKSPSAPIKVFIVPYDLRHLSAGSRLLVGEKSYLVSGSDLKSRAPAASPGSLLISEARGMGKGKSKESLKSAIQLQFVCCSTASTPGPEPASVRAPAKEQVRSPGHLSYYVAKSIRVVFSSPSYTADEMRTERHDEVVKPPVPTAASSPEREIGIVDDAALLFPHGLDRQPATSGVSARPDIERLRDIGWQGESLHDRYDHENDRNKPSISRRDSLGKGNRIEGGGLSLSSFSPGSSSLGRRLEWEMIRRRWLAKSQSQVPQDDDKRNEQVFATQDALDNNQEDGNGNDKDVLVGHTENLTANAHTPISQPQSDQHQTNLNFDPNLVRRQFTKAIEPIRPSLERKPSLLSTTQPDSLQASVPIAPLAGRVQRKDGQMTSAPSEAMGPAEPTDLPSSGVTTLSIAGKGDRDGAGNRASSPSPLPPPISIVSPTPHKIALDGHGHGHGHGHFKSKNASQSHLSFSLSAKRTSGPKPSAIATSSSTRSRTASPIPPSSSSSAARATVGITNDNQRERERERASTATSPLIWSPTSNVNRRMTREDGQEEVKLSEKLRKMGLDVSRR</sequence>